<name>A0ABS1NFI5_9ACTN</name>
<comment type="caution">
    <text evidence="2">The sequence shown here is derived from an EMBL/GenBank/DDBJ whole genome shotgun (WGS) entry which is preliminary data.</text>
</comment>
<reference evidence="2 3" key="1">
    <citation type="submission" date="2021-01" db="EMBL/GenBank/DDBJ databases">
        <title>WGS of actinomycetes isolated from Thailand.</title>
        <authorList>
            <person name="Thawai C."/>
        </authorList>
    </citation>
    <scope>NUCLEOTIDE SEQUENCE [LARGE SCALE GENOMIC DNA]</scope>
    <source>
        <strain evidence="2 3">CA1R205</strain>
    </source>
</reference>
<keyword evidence="3" id="KW-1185">Reference proteome</keyword>
<evidence type="ECO:0000313" key="2">
    <source>
        <dbReference type="EMBL" id="MBL1098730.1"/>
    </source>
</evidence>
<feature type="signal peptide" evidence="1">
    <location>
        <begin position="1"/>
        <end position="25"/>
    </location>
</feature>
<dbReference type="RefSeq" id="WP_201876349.1">
    <property type="nucleotide sequence ID" value="NZ_JAERRF010000010.1"/>
</dbReference>
<evidence type="ECO:0000256" key="1">
    <source>
        <dbReference type="SAM" id="SignalP"/>
    </source>
</evidence>
<keyword evidence="1" id="KW-0732">Signal</keyword>
<protein>
    <submittedName>
        <fullName evidence="2">Uncharacterized protein</fullName>
    </submittedName>
</protein>
<gene>
    <name evidence="2" type="ORF">JK363_19095</name>
</gene>
<feature type="chain" id="PRO_5046658953" evidence="1">
    <location>
        <begin position="26"/>
        <end position="77"/>
    </location>
</feature>
<dbReference type="Proteomes" id="UP000634229">
    <property type="component" value="Unassembled WGS sequence"/>
</dbReference>
<proteinExistence type="predicted"/>
<organism evidence="2 3">
    <name type="scientific">Streptomyces coffeae</name>
    <dbReference type="NCBI Taxonomy" id="621382"/>
    <lineage>
        <taxon>Bacteria</taxon>
        <taxon>Bacillati</taxon>
        <taxon>Actinomycetota</taxon>
        <taxon>Actinomycetes</taxon>
        <taxon>Kitasatosporales</taxon>
        <taxon>Streptomycetaceae</taxon>
        <taxon>Streptomyces</taxon>
    </lineage>
</organism>
<evidence type="ECO:0000313" key="3">
    <source>
        <dbReference type="Proteomes" id="UP000634229"/>
    </source>
</evidence>
<accession>A0ABS1NFI5</accession>
<dbReference type="EMBL" id="JAERRF010000010">
    <property type="protein sequence ID" value="MBL1098730.1"/>
    <property type="molecule type" value="Genomic_DNA"/>
</dbReference>
<sequence>MTRPAAVCAAAVPLSARAPAIGASAAPTPRIDLRVLVLDDKGPATAAITAELKDSGTPCTTVDLGPRLAGRTPRGPR</sequence>